<feature type="region of interest" description="Disordered" evidence="1">
    <location>
        <begin position="32"/>
        <end position="64"/>
    </location>
</feature>
<reference evidence="2 3" key="1">
    <citation type="submission" date="2016-10" db="EMBL/GenBank/DDBJ databases">
        <authorList>
            <person name="de Groot N.N."/>
        </authorList>
    </citation>
    <scope>NUCLEOTIDE SEQUENCE [LARGE SCALE GENOMIC DNA]</scope>
    <source>
        <strain evidence="2 3">DSM 373</strain>
    </source>
</reference>
<feature type="compositionally biased region" description="Basic and acidic residues" evidence="1">
    <location>
        <begin position="38"/>
        <end position="64"/>
    </location>
</feature>
<evidence type="ECO:0000313" key="2">
    <source>
        <dbReference type="EMBL" id="SEJ51112.1"/>
    </source>
</evidence>
<proteinExistence type="predicted"/>
<evidence type="ECO:0000313" key="3">
    <source>
        <dbReference type="Proteomes" id="UP000199250"/>
    </source>
</evidence>
<accession>A0A1H6ZN31</accession>
<evidence type="ECO:0008006" key="4">
    <source>
        <dbReference type="Google" id="ProtNLM"/>
    </source>
</evidence>
<dbReference type="InterPro" id="IPR027417">
    <property type="entry name" value="P-loop_NTPase"/>
</dbReference>
<feature type="non-terminal residue" evidence="2">
    <location>
        <position position="1"/>
    </location>
</feature>
<gene>
    <name evidence="2" type="ORF">SAMN04244572_04284</name>
</gene>
<protein>
    <recommendedName>
        <fullName evidence="4">Helicase conserved C-terminal domain-containing protein</fullName>
    </recommendedName>
</protein>
<dbReference type="Proteomes" id="UP000199250">
    <property type="component" value="Unassembled WGS sequence"/>
</dbReference>
<dbReference type="EMBL" id="FNYQ01000122">
    <property type="protein sequence ID" value="SEJ51112.1"/>
    <property type="molecule type" value="Genomic_DNA"/>
</dbReference>
<name>A0A1H6ZN31_9GAMM</name>
<dbReference type="AlphaFoldDB" id="A0A1H6ZN31"/>
<dbReference type="RefSeq" id="WP_211482009.1">
    <property type="nucleotide sequence ID" value="NZ_FNYQ01000122.1"/>
</dbReference>
<dbReference type="Gene3D" id="3.40.50.300">
    <property type="entry name" value="P-loop containing nucleotide triphosphate hydrolases"/>
    <property type="match status" value="1"/>
</dbReference>
<organism evidence="2 3">
    <name type="scientific">Azotobacter beijerinckii</name>
    <dbReference type="NCBI Taxonomy" id="170623"/>
    <lineage>
        <taxon>Bacteria</taxon>
        <taxon>Pseudomonadati</taxon>
        <taxon>Pseudomonadota</taxon>
        <taxon>Gammaproteobacteria</taxon>
        <taxon>Pseudomonadales</taxon>
        <taxon>Pseudomonadaceae</taxon>
        <taxon>Azotobacter</taxon>
    </lineage>
</organism>
<sequence>YQQLGRGLRPSPETGKTDCLIIDHAGNLLLNGRPTDTLPDRLDIGDGEPVDRRPQNKEDHEQKTKACPHCGFVFSGLRCPKCALQSKPLTPEMSSWIKGYNIRRAKSHAQYGT</sequence>
<evidence type="ECO:0000256" key="1">
    <source>
        <dbReference type="SAM" id="MobiDB-lite"/>
    </source>
</evidence>